<accession>A0A366XWK0</accession>
<evidence type="ECO:0000313" key="1">
    <source>
        <dbReference type="EMBL" id="RBW70780.1"/>
    </source>
</evidence>
<sequence length="71" mass="8177">MVVFVPKFQLQVGHLNYFVCHLIFGVLPSDGSASFYSVSHIWINANKVDRKKECFFRKTARKCLLLSLEKA</sequence>
<organism evidence="1 2">
    <name type="scientific">Bacillus taeanensis</name>
    <dbReference type="NCBI Taxonomy" id="273032"/>
    <lineage>
        <taxon>Bacteria</taxon>
        <taxon>Bacillati</taxon>
        <taxon>Bacillota</taxon>
        <taxon>Bacilli</taxon>
        <taxon>Bacillales</taxon>
        <taxon>Bacillaceae</taxon>
        <taxon>Bacillus</taxon>
    </lineage>
</organism>
<name>A0A366XWK0_9BACI</name>
<proteinExistence type="predicted"/>
<evidence type="ECO:0000313" key="2">
    <source>
        <dbReference type="Proteomes" id="UP000253314"/>
    </source>
</evidence>
<keyword evidence="2" id="KW-1185">Reference proteome</keyword>
<reference evidence="1 2" key="1">
    <citation type="submission" date="2018-07" db="EMBL/GenBank/DDBJ databases">
        <title>Lottiidibacillus patelloidae gen. nov., sp. nov., isolated from the intestinal tract of a marine limpet and the reclassification of B. taeanensis BH030017T, B. algicola KMM 3737T and B. hwajinpoensis SW-72T as genus Lottiidibacillus.</title>
        <authorList>
            <person name="Liu R."/>
            <person name="Huang Z."/>
        </authorList>
    </citation>
    <scope>NUCLEOTIDE SEQUENCE [LARGE SCALE GENOMIC DNA]</scope>
    <source>
        <strain evidence="1 2">BH030017</strain>
    </source>
</reference>
<dbReference type="AlphaFoldDB" id="A0A366XWK0"/>
<dbReference type="Proteomes" id="UP000253314">
    <property type="component" value="Unassembled WGS sequence"/>
</dbReference>
<protein>
    <submittedName>
        <fullName evidence="1">Uncharacterized protein</fullName>
    </submittedName>
</protein>
<comment type="caution">
    <text evidence="1">The sequence shown here is derived from an EMBL/GenBank/DDBJ whole genome shotgun (WGS) entry which is preliminary data.</text>
</comment>
<dbReference type="EMBL" id="QOCW01000003">
    <property type="protein sequence ID" value="RBW70780.1"/>
    <property type="molecule type" value="Genomic_DNA"/>
</dbReference>
<gene>
    <name evidence="1" type="ORF">DS031_04705</name>
</gene>